<comment type="caution">
    <text evidence="1">The sequence shown here is derived from an EMBL/GenBank/DDBJ whole genome shotgun (WGS) entry which is preliminary data.</text>
</comment>
<organism evidence="1">
    <name type="scientific">bioreactor metagenome</name>
    <dbReference type="NCBI Taxonomy" id="1076179"/>
    <lineage>
        <taxon>unclassified sequences</taxon>
        <taxon>metagenomes</taxon>
        <taxon>ecological metagenomes</taxon>
    </lineage>
</organism>
<reference evidence="1" key="1">
    <citation type="submission" date="2019-08" db="EMBL/GenBank/DDBJ databases">
        <authorList>
            <person name="Kucharzyk K."/>
            <person name="Murdoch R.W."/>
            <person name="Higgins S."/>
            <person name="Loffler F."/>
        </authorList>
    </citation>
    <scope>NUCLEOTIDE SEQUENCE</scope>
</reference>
<dbReference type="EMBL" id="VSSQ01018502">
    <property type="protein sequence ID" value="MPM61737.1"/>
    <property type="molecule type" value="Genomic_DNA"/>
</dbReference>
<name>A0A645B8L2_9ZZZZ</name>
<proteinExistence type="predicted"/>
<protein>
    <recommendedName>
        <fullName evidence="2">Copper amine oxidase-like N-terminal domain-containing protein</fullName>
    </recommendedName>
</protein>
<dbReference type="AlphaFoldDB" id="A0A645B8L2"/>
<gene>
    <name evidence="1" type="ORF">SDC9_108597</name>
</gene>
<evidence type="ECO:0000313" key="1">
    <source>
        <dbReference type="EMBL" id="MPM61737.1"/>
    </source>
</evidence>
<sequence length="53" mass="6235">MVEKTTMKINGKEVQVERILKENRNYVKLDDLKAYGLDVMWDSVKKIPVINIK</sequence>
<evidence type="ECO:0008006" key="2">
    <source>
        <dbReference type="Google" id="ProtNLM"/>
    </source>
</evidence>
<accession>A0A645B8L2</accession>